<dbReference type="Proteomes" id="UP001627154">
    <property type="component" value="Unassembled WGS sequence"/>
</dbReference>
<protein>
    <recommendedName>
        <fullName evidence="10">C2H2-type domain-containing protein</fullName>
    </recommendedName>
</protein>
<reference evidence="11 12" key="1">
    <citation type="journal article" date="2024" name="bioRxiv">
        <title>A reference genome for Trichogramma kaykai: A tiny desert-dwelling parasitoid wasp with competing sex-ratio distorters.</title>
        <authorList>
            <person name="Culotta J."/>
            <person name="Lindsey A.R."/>
        </authorList>
    </citation>
    <scope>NUCLEOTIDE SEQUENCE [LARGE SCALE GENOMIC DNA]</scope>
    <source>
        <strain evidence="11 12">KSX58</strain>
    </source>
</reference>
<evidence type="ECO:0000256" key="5">
    <source>
        <dbReference type="ARBA" id="ARBA00022833"/>
    </source>
</evidence>
<dbReference type="PANTHER" id="PTHR16515:SF49">
    <property type="entry name" value="GASTRULA ZINC FINGER PROTEIN XLCGF49.1-LIKE-RELATED"/>
    <property type="match status" value="1"/>
</dbReference>
<dbReference type="PROSITE" id="PS00028">
    <property type="entry name" value="ZINC_FINGER_C2H2_1"/>
    <property type="match status" value="5"/>
</dbReference>
<feature type="compositionally biased region" description="Basic and acidic residues" evidence="9">
    <location>
        <begin position="1"/>
        <end position="16"/>
    </location>
</feature>
<keyword evidence="6" id="KW-0238">DNA-binding</keyword>
<dbReference type="AlphaFoldDB" id="A0ABD2XN05"/>
<dbReference type="GO" id="GO:0003677">
    <property type="term" value="F:DNA binding"/>
    <property type="evidence" value="ECO:0007669"/>
    <property type="project" value="UniProtKB-KW"/>
</dbReference>
<keyword evidence="7" id="KW-0539">Nucleus</keyword>
<dbReference type="PANTHER" id="PTHR16515">
    <property type="entry name" value="PR DOMAIN ZINC FINGER PROTEIN"/>
    <property type="match status" value="1"/>
</dbReference>
<dbReference type="InterPro" id="IPR050331">
    <property type="entry name" value="Zinc_finger"/>
</dbReference>
<feature type="domain" description="C2H2-type" evidence="10">
    <location>
        <begin position="247"/>
        <end position="272"/>
    </location>
</feature>
<evidence type="ECO:0000256" key="2">
    <source>
        <dbReference type="ARBA" id="ARBA00022723"/>
    </source>
</evidence>
<evidence type="ECO:0000313" key="11">
    <source>
        <dbReference type="EMBL" id="KAL3406710.1"/>
    </source>
</evidence>
<dbReference type="Pfam" id="PF00096">
    <property type="entry name" value="zf-C2H2"/>
    <property type="match status" value="4"/>
</dbReference>
<organism evidence="11 12">
    <name type="scientific">Trichogramma kaykai</name>
    <dbReference type="NCBI Taxonomy" id="54128"/>
    <lineage>
        <taxon>Eukaryota</taxon>
        <taxon>Metazoa</taxon>
        <taxon>Ecdysozoa</taxon>
        <taxon>Arthropoda</taxon>
        <taxon>Hexapoda</taxon>
        <taxon>Insecta</taxon>
        <taxon>Pterygota</taxon>
        <taxon>Neoptera</taxon>
        <taxon>Endopterygota</taxon>
        <taxon>Hymenoptera</taxon>
        <taxon>Apocrita</taxon>
        <taxon>Proctotrupomorpha</taxon>
        <taxon>Chalcidoidea</taxon>
        <taxon>Trichogrammatidae</taxon>
        <taxon>Trichogramma</taxon>
    </lineage>
</organism>
<keyword evidence="2" id="KW-0479">Metal-binding</keyword>
<keyword evidence="5" id="KW-0862">Zinc</keyword>
<gene>
    <name evidence="11" type="ORF">TKK_000854</name>
</gene>
<evidence type="ECO:0000256" key="3">
    <source>
        <dbReference type="ARBA" id="ARBA00022737"/>
    </source>
</evidence>
<comment type="caution">
    <text evidence="11">The sequence shown here is derived from an EMBL/GenBank/DDBJ whole genome shotgun (WGS) entry which is preliminary data.</text>
</comment>
<evidence type="ECO:0000256" key="8">
    <source>
        <dbReference type="PROSITE-ProRule" id="PRU00042"/>
    </source>
</evidence>
<dbReference type="SMART" id="SM00355">
    <property type="entry name" value="ZnF_C2H2"/>
    <property type="match status" value="5"/>
</dbReference>
<feature type="domain" description="C2H2-type" evidence="10">
    <location>
        <begin position="303"/>
        <end position="326"/>
    </location>
</feature>
<sequence length="361" mass="41678">MEFSDILDRGVRAKEEPSDESIGENYYGMIDEKPNLKNFPLLPFPRENSTRKCKIRESDHDDEIEMVVECEDVKSNIDSLAVENIDNYSLNHLRNIKEREVKEEFLSDTPEQVNFDSELNDDVEIFFECEDVKLNENFPDVEKVNDYFPNHLQKSEYSDDYKNENIINAEPVAEVKQECFGSDEKNNGEPIKRKPVIKKLGYNNELKKHTDEVLNNIIYPCNACDKTFKHRAGRSTHINTVHKGMKHKCGRCEKSYTQQGHLKSHVDAVHNGVTFACDTCGKSFRHKCSFRSHIDSIHNGEKYKCGLCGKEFLTTGECKAHIDVVHNIVFIYTCEICGEPFTTKNNVMKHKNTMHRSPVQT</sequence>
<feature type="domain" description="C2H2-type" evidence="10">
    <location>
        <begin position="219"/>
        <end position="247"/>
    </location>
</feature>
<dbReference type="GO" id="GO:0005634">
    <property type="term" value="C:nucleus"/>
    <property type="evidence" value="ECO:0007669"/>
    <property type="project" value="UniProtKB-SubCell"/>
</dbReference>
<dbReference type="SUPFAM" id="SSF57667">
    <property type="entry name" value="beta-beta-alpha zinc fingers"/>
    <property type="match status" value="3"/>
</dbReference>
<feature type="domain" description="C2H2-type" evidence="10">
    <location>
        <begin position="275"/>
        <end position="303"/>
    </location>
</feature>
<dbReference type="Gene3D" id="3.30.160.60">
    <property type="entry name" value="Classic Zinc Finger"/>
    <property type="match status" value="3"/>
</dbReference>
<dbReference type="GO" id="GO:0008270">
    <property type="term" value="F:zinc ion binding"/>
    <property type="evidence" value="ECO:0007669"/>
    <property type="project" value="UniProtKB-KW"/>
</dbReference>
<keyword evidence="4 8" id="KW-0863">Zinc-finger</keyword>
<evidence type="ECO:0000313" key="12">
    <source>
        <dbReference type="Proteomes" id="UP001627154"/>
    </source>
</evidence>
<evidence type="ECO:0000259" key="10">
    <source>
        <dbReference type="PROSITE" id="PS50157"/>
    </source>
</evidence>
<evidence type="ECO:0000256" key="1">
    <source>
        <dbReference type="ARBA" id="ARBA00004123"/>
    </source>
</evidence>
<name>A0ABD2XN05_9HYME</name>
<dbReference type="EMBL" id="JBJJXI010000018">
    <property type="protein sequence ID" value="KAL3406710.1"/>
    <property type="molecule type" value="Genomic_DNA"/>
</dbReference>
<accession>A0ABD2XN05</accession>
<dbReference type="InterPro" id="IPR036236">
    <property type="entry name" value="Znf_C2H2_sf"/>
</dbReference>
<feature type="domain" description="C2H2-type" evidence="10">
    <location>
        <begin position="332"/>
        <end position="360"/>
    </location>
</feature>
<dbReference type="InterPro" id="IPR013087">
    <property type="entry name" value="Znf_C2H2_type"/>
</dbReference>
<evidence type="ECO:0000256" key="7">
    <source>
        <dbReference type="ARBA" id="ARBA00023242"/>
    </source>
</evidence>
<feature type="region of interest" description="Disordered" evidence="9">
    <location>
        <begin position="1"/>
        <end position="20"/>
    </location>
</feature>
<evidence type="ECO:0000256" key="4">
    <source>
        <dbReference type="ARBA" id="ARBA00022771"/>
    </source>
</evidence>
<dbReference type="PROSITE" id="PS50157">
    <property type="entry name" value="ZINC_FINGER_C2H2_2"/>
    <property type="match status" value="5"/>
</dbReference>
<evidence type="ECO:0000256" key="6">
    <source>
        <dbReference type="ARBA" id="ARBA00023125"/>
    </source>
</evidence>
<keyword evidence="3" id="KW-0677">Repeat</keyword>
<comment type="subcellular location">
    <subcellularLocation>
        <location evidence="1">Nucleus</location>
    </subcellularLocation>
</comment>
<evidence type="ECO:0000256" key="9">
    <source>
        <dbReference type="SAM" id="MobiDB-lite"/>
    </source>
</evidence>
<keyword evidence="12" id="KW-1185">Reference proteome</keyword>
<proteinExistence type="predicted"/>